<keyword evidence="1" id="KW-0694">RNA-binding</keyword>
<gene>
    <name evidence="5" type="ORF">OLUC0939_LOCUS5477</name>
</gene>
<dbReference type="GO" id="GO:0003723">
    <property type="term" value="F:RNA binding"/>
    <property type="evidence" value="ECO:0007669"/>
    <property type="project" value="UniProtKB-UniRule"/>
</dbReference>
<feature type="domain" description="RRM" evidence="4">
    <location>
        <begin position="388"/>
        <end position="468"/>
    </location>
</feature>
<feature type="transmembrane region" description="Helical" evidence="3">
    <location>
        <begin position="791"/>
        <end position="811"/>
    </location>
</feature>
<dbReference type="GO" id="GO:0005227">
    <property type="term" value="F:calcium-activated cation channel activity"/>
    <property type="evidence" value="ECO:0007669"/>
    <property type="project" value="InterPro"/>
</dbReference>
<protein>
    <recommendedName>
        <fullName evidence="4">RRM domain-containing protein</fullName>
    </recommendedName>
</protein>
<feature type="transmembrane region" description="Helical" evidence="3">
    <location>
        <begin position="947"/>
        <end position="970"/>
    </location>
</feature>
<dbReference type="Pfam" id="PF14703">
    <property type="entry name" value="PHM7_cyt"/>
    <property type="match status" value="1"/>
</dbReference>
<dbReference type="InterPro" id="IPR045122">
    <property type="entry name" value="Csc1-like"/>
</dbReference>
<feature type="transmembrane region" description="Helical" evidence="3">
    <location>
        <begin position="1017"/>
        <end position="1038"/>
    </location>
</feature>
<dbReference type="InterPro" id="IPR035979">
    <property type="entry name" value="RBD_domain_sf"/>
</dbReference>
<dbReference type="PANTHER" id="PTHR13018">
    <property type="entry name" value="PROBABLE MEMBRANE PROTEIN DUF221-RELATED"/>
    <property type="match status" value="1"/>
</dbReference>
<feature type="transmembrane region" description="Helical" evidence="3">
    <location>
        <begin position="346"/>
        <end position="367"/>
    </location>
</feature>
<dbReference type="SUPFAM" id="SSF54928">
    <property type="entry name" value="RNA-binding domain, RBD"/>
    <property type="match status" value="1"/>
</dbReference>
<evidence type="ECO:0000256" key="3">
    <source>
        <dbReference type="SAM" id="Phobius"/>
    </source>
</evidence>
<name>A0A7R9XSN7_9CHLO</name>
<feature type="transmembrane region" description="Helical" evidence="3">
    <location>
        <begin position="577"/>
        <end position="598"/>
    </location>
</feature>
<feature type="compositionally biased region" description="Basic and acidic residues" evidence="2">
    <location>
        <begin position="63"/>
        <end position="102"/>
    </location>
</feature>
<proteinExistence type="predicted"/>
<dbReference type="InterPro" id="IPR012677">
    <property type="entry name" value="Nucleotide-bd_a/b_plait_sf"/>
</dbReference>
<evidence type="ECO:0000313" key="5">
    <source>
        <dbReference type="EMBL" id="CAD8224737.1"/>
    </source>
</evidence>
<feature type="transmembrane region" description="Helical" evidence="3">
    <location>
        <begin position="831"/>
        <end position="851"/>
    </location>
</feature>
<feature type="region of interest" description="Disordered" evidence="2">
    <location>
        <begin position="1124"/>
        <end position="1147"/>
    </location>
</feature>
<dbReference type="Gene3D" id="3.30.70.330">
    <property type="match status" value="1"/>
</dbReference>
<keyword evidence="3" id="KW-0472">Membrane</keyword>
<sequence>MPSAQPDPSRASDAPIDRGIAALGDLGLGLLRSISRAVSRGGGDADARTNDPEPAPAIARTLSRRDTMATKLNEDAVRADADAKMKSEMVETLAREREREEANASDDEDEDEDEGFRMKRKEEDAAVPAYTWTATLRRRVRELEEGADVEAREAERLRLDEALGAADDEDADDVSTFVNGAPTVITKMKSRINSMNAPTGPTGVLVKTAHAEDKPMQQVVEDSYYKAVMSEKLPAYKAPRRHIARLENLESAVLDKEGNQLPLWKSTSDDLDVLGPGISLWFAQLKTLGKTFVYITMLASVALSHYVYIANKSSSVEVEPEITTTLGVTAAGVYASAYGIDIRTIMAVLSCLDVCMVLMFMLITAILSRRIRSFVVRVDEALLTLADYSLQVTGLPVDATEDEVREHFEEFGPVADVVIARSYGAVLRARIHRARLFKRAEQLKSELSAIRHTLKKRGEDYNANYAFKRKWKQFYKARDKMNALKEKIEQRMLEPFNIVYAFITFEQESDKMTCLDEYAPYFNFFRSKRTRFRVHPREDGKGDTFHYLRVAQAVEASDIMWENMANVGWKQYFVRRAITTIAILGLLIGNIILVVFATDWVKSGGRLLVNCGDLFASGASDNMYCPAIWNINENSLETDLGLISNVNFRKQVESSDCNPFIESAMWSYDMTQYSPYYEAVGAYSSLSVSSANAYGYSGGVWNGGMDASTKADECAAKICYDCMCESAIRSGRVTTICKDYFYDQLLIFGFEVGRLSVVALTSMLLLWTSGKFALFERHKTVSATEKTTSRFAFFTLITNALILPLLVNIEIKGFSGFPILFRGSYEDVTLDWYALVMRSLMITTFINASWFGPSRLVQMWLTQLWRYWTARWCTTQYNLNRLYQRPKFTLAERYGQCMTVIFTAIVLFAAAPVLVPVAAFYCFLAYWSDKTMILRHSRYPSLYDHKLARQFMSYAPLACLAHFAFSSWAFSQWDIPSYFLTGLDGWAEEIYDQRDSDFWTVRANMTKYEQLDFKERFYRVNGLIQLIPLMAYFIYLLIKAFFSSVGNTALYLLGCKGSGASEWKADVQFSNFSEARDNMLKDGDHETSLSGLPSYRVQDNPEYTALFPEAKQVHGAFISHDDAERATDAPAPASTPKWANRVASPRK</sequence>
<dbReference type="EMBL" id="HBDX01006382">
    <property type="protein sequence ID" value="CAD8224737.1"/>
    <property type="molecule type" value="Transcribed_RNA"/>
</dbReference>
<evidence type="ECO:0000256" key="2">
    <source>
        <dbReference type="SAM" id="MobiDB-lite"/>
    </source>
</evidence>
<dbReference type="InterPro" id="IPR000504">
    <property type="entry name" value="RRM_dom"/>
</dbReference>
<evidence type="ECO:0000256" key="1">
    <source>
        <dbReference type="PROSITE-ProRule" id="PRU00176"/>
    </source>
</evidence>
<feature type="transmembrane region" description="Helical" evidence="3">
    <location>
        <begin position="900"/>
        <end position="927"/>
    </location>
</feature>
<feature type="compositionally biased region" description="Acidic residues" evidence="2">
    <location>
        <begin position="103"/>
        <end position="114"/>
    </location>
</feature>
<keyword evidence="3" id="KW-0812">Transmembrane</keyword>
<keyword evidence="3" id="KW-1133">Transmembrane helix</keyword>
<feature type="transmembrane region" description="Helical" evidence="3">
    <location>
        <begin position="752"/>
        <end position="770"/>
    </location>
</feature>
<dbReference type="InterPro" id="IPR027815">
    <property type="entry name" value="CSC1/OSCA1-like_cyt"/>
</dbReference>
<dbReference type="GO" id="GO:0005886">
    <property type="term" value="C:plasma membrane"/>
    <property type="evidence" value="ECO:0007669"/>
    <property type="project" value="TreeGrafter"/>
</dbReference>
<dbReference type="PANTHER" id="PTHR13018:SF83">
    <property type="entry name" value="RRM DOMAIN-CONTAINING PROTEIN"/>
    <property type="match status" value="1"/>
</dbReference>
<feature type="transmembrane region" description="Helical" evidence="3">
    <location>
        <begin position="322"/>
        <end position="340"/>
    </location>
</feature>
<feature type="transmembrane region" description="Helical" evidence="3">
    <location>
        <begin position="292"/>
        <end position="310"/>
    </location>
</feature>
<reference evidence="5" key="1">
    <citation type="submission" date="2021-01" db="EMBL/GenBank/DDBJ databases">
        <authorList>
            <person name="Corre E."/>
            <person name="Pelletier E."/>
            <person name="Niang G."/>
            <person name="Scheremetjew M."/>
            <person name="Finn R."/>
            <person name="Kale V."/>
            <person name="Holt S."/>
            <person name="Cochrane G."/>
            <person name="Meng A."/>
            <person name="Brown T."/>
            <person name="Cohen L."/>
        </authorList>
    </citation>
    <scope>NUCLEOTIDE SEQUENCE</scope>
    <source>
        <strain evidence="5">Clade-A-BCC118000</strain>
    </source>
</reference>
<dbReference type="AlphaFoldDB" id="A0A7R9XSN7"/>
<accession>A0A7R9XSN7</accession>
<dbReference type="CDD" id="cd00590">
    <property type="entry name" value="RRM_SF"/>
    <property type="match status" value="1"/>
</dbReference>
<evidence type="ECO:0000259" key="4">
    <source>
        <dbReference type="PROSITE" id="PS50102"/>
    </source>
</evidence>
<organism evidence="5">
    <name type="scientific">Ostreococcus sp. 'lucimarinus'</name>
    <dbReference type="NCBI Taxonomy" id="242159"/>
    <lineage>
        <taxon>Eukaryota</taxon>
        <taxon>Viridiplantae</taxon>
        <taxon>Chlorophyta</taxon>
        <taxon>Mamiellophyceae</taxon>
        <taxon>Mamiellales</taxon>
        <taxon>Bathycoccaceae</taxon>
        <taxon>Ostreococcus</taxon>
    </lineage>
</organism>
<feature type="region of interest" description="Disordered" evidence="2">
    <location>
        <begin position="37"/>
        <end position="122"/>
    </location>
</feature>
<dbReference type="PROSITE" id="PS50102">
    <property type="entry name" value="RRM"/>
    <property type="match status" value="1"/>
</dbReference>